<keyword evidence="2" id="KW-1185">Reference proteome</keyword>
<gene>
    <name evidence="1" type="ORF">DFR86_11095</name>
</gene>
<dbReference type="RefSeq" id="WP_110380916.1">
    <property type="nucleotide sequence ID" value="NZ_CP029288.2"/>
</dbReference>
<protein>
    <submittedName>
        <fullName evidence="1">Uncharacterized protein</fullName>
    </submittedName>
</protein>
<dbReference type="EMBL" id="CP029288">
    <property type="protein sequence ID" value="AWR98026.1"/>
    <property type="molecule type" value="Genomic_DNA"/>
</dbReference>
<name>A0A2U9IPW9_9CREN</name>
<sequence>MVINKPNQLILSSTISFANNTRSITKGIDKTVVISDKDIHINQIGAPEVYNKVIWPSFFIIEICCAIGKNSSIKINNVIVPAIILFEKYDLEKSIMKPIGKKIR</sequence>
<dbReference type="Proteomes" id="UP000248410">
    <property type="component" value="Chromosome"/>
</dbReference>
<evidence type="ECO:0000313" key="1">
    <source>
        <dbReference type="EMBL" id="AWR98026.1"/>
    </source>
</evidence>
<proteinExistence type="predicted"/>
<dbReference type="KEGG" id="asul:DFR86_11095"/>
<dbReference type="AlphaFoldDB" id="A0A2U9IPW9"/>
<evidence type="ECO:0000313" key="2">
    <source>
        <dbReference type="Proteomes" id="UP000248410"/>
    </source>
</evidence>
<organism evidence="1 2">
    <name type="scientific">Acidianus sulfidivorans JP7</name>
    <dbReference type="NCBI Taxonomy" id="619593"/>
    <lineage>
        <taxon>Archaea</taxon>
        <taxon>Thermoproteota</taxon>
        <taxon>Thermoprotei</taxon>
        <taxon>Sulfolobales</taxon>
        <taxon>Sulfolobaceae</taxon>
        <taxon>Acidianus</taxon>
    </lineage>
</organism>
<reference evidence="1 2" key="1">
    <citation type="submission" date="2018-05" db="EMBL/GenBank/DDBJ databases">
        <title>Complete Genome Sequences of Extremely Thermoacidophilic, Metal-Mobilizing Type-Strain Members of the Archaeal Family Sulfolobaceae: Acidianus brierleyi DSM-1651T, Acidianus sulfidivorans DSM-18786T, Metallosphaera hakonensis DSM-7519T, and Metallosphaera prunae DSM-10039T.</title>
        <authorList>
            <person name="Counts J.A."/>
            <person name="Kelly R.M."/>
        </authorList>
    </citation>
    <scope>NUCLEOTIDE SEQUENCE [LARGE SCALE GENOMIC DNA]</scope>
    <source>
        <strain evidence="1 2">JP7</strain>
    </source>
</reference>
<accession>A0A2U9IPW9</accession>
<dbReference type="GeneID" id="36838522"/>